<dbReference type="KEGG" id="awo:Awo_c18580"/>
<feature type="transmembrane region" description="Helical" evidence="1">
    <location>
        <begin position="123"/>
        <end position="147"/>
    </location>
</feature>
<dbReference type="EMBL" id="CP002987">
    <property type="protein sequence ID" value="AFA48637.1"/>
    <property type="molecule type" value="Genomic_DNA"/>
</dbReference>
<feature type="transmembrane region" description="Helical" evidence="1">
    <location>
        <begin position="167"/>
        <end position="184"/>
    </location>
</feature>
<dbReference type="RefSeq" id="WP_014356237.1">
    <property type="nucleotide sequence ID" value="NC_016894.1"/>
</dbReference>
<keyword evidence="1" id="KW-0472">Membrane</keyword>
<name>H6LJ74_ACEWD</name>
<dbReference type="Proteomes" id="UP000007177">
    <property type="component" value="Chromosome"/>
</dbReference>
<evidence type="ECO:0000313" key="2">
    <source>
        <dbReference type="EMBL" id="AFA48637.1"/>
    </source>
</evidence>
<proteinExistence type="predicted"/>
<gene>
    <name evidence="2" type="ordered locus">Awo_c18580</name>
</gene>
<dbReference type="HOGENOM" id="CLU_938833_0_0_9"/>
<accession>H6LJ74</accession>
<dbReference type="OrthoDB" id="9944311at2"/>
<keyword evidence="3" id="KW-1185">Reference proteome</keyword>
<dbReference type="STRING" id="931626.Awo_c18580"/>
<feature type="transmembrane region" description="Helical" evidence="1">
    <location>
        <begin position="35"/>
        <end position="53"/>
    </location>
</feature>
<dbReference type="eggNOG" id="ENOG502ZWDF">
    <property type="taxonomic scope" value="Bacteria"/>
</dbReference>
<sequence>MKKTINKQERIKNEIKANELPDYLAKINSKSLKEVIELIVLITGIFGTVYFIYGFVYVEKYKNDCANFYEIPREYFSADVNYYFLYLVLIILFAITIITPKYIKNYLKKKDTSKITDRIIMSFFIGLFGISLGQLIILNFEVILMHYQYLYFVNRFCEIINSNMNSILIIMIGFSIVFQIGITYDEELNRTSNKIVRSIVLGMLLLVMIIIPVIYVWGTAIRVSSTIEDKTLYETTRLNEKNMAILTTVSNQFLVSEYNVDEKERVIHIYTDQYMFVNRENLVITLKKFNLPIKIN</sequence>
<feature type="transmembrane region" description="Helical" evidence="1">
    <location>
        <begin position="83"/>
        <end position="103"/>
    </location>
</feature>
<reference evidence="3" key="1">
    <citation type="submission" date="2011-07" db="EMBL/GenBank/DDBJ databases">
        <title>Complete genome sequence of Acetobacterium woodii.</title>
        <authorList>
            <person name="Poehlein A."/>
            <person name="Schmidt S."/>
            <person name="Kaster A.-K."/>
            <person name="Goenrich M."/>
            <person name="Vollmers J."/>
            <person name="Thuermer A."/>
            <person name="Gottschalk G."/>
            <person name="Thauer R.K."/>
            <person name="Daniel R."/>
            <person name="Mueller V."/>
        </authorList>
    </citation>
    <scope>NUCLEOTIDE SEQUENCE [LARGE SCALE GENOMIC DNA]</scope>
    <source>
        <strain evidence="3">ATCC 29683 / DSM 1030 / JCM 2381 / KCTC 1655 / WB1</strain>
    </source>
</reference>
<keyword evidence="1" id="KW-1133">Transmembrane helix</keyword>
<evidence type="ECO:0000256" key="1">
    <source>
        <dbReference type="SAM" id="Phobius"/>
    </source>
</evidence>
<feature type="transmembrane region" description="Helical" evidence="1">
    <location>
        <begin position="196"/>
        <end position="217"/>
    </location>
</feature>
<dbReference type="AlphaFoldDB" id="H6LJ74"/>
<keyword evidence="1" id="KW-0812">Transmembrane</keyword>
<organism evidence="2 3">
    <name type="scientific">Acetobacterium woodii (strain ATCC 29683 / DSM 1030 / JCM 2381 / KCTC 1655 / WB1)</name>
    <dbReference type="NCBI Taxonomy" id="931626"/>
    <lineage>
        <taxon>Bacteria</taxon>
        <taxon>Bacillati</taxon>
        <taxon>Bacillota</taxon>
        <taxon>Clostridia</taxon>
        <taxon>Eubacteriales</taxon>
        <taxon>Eubacteriaceae</taxon>
        <taxon>Acetobacterium</taxon>
    </lineage>
</organism>
<reference evidence="2 3" key="2">
    <citation type="journal article" date="2012" name="PLoS ONE">
        <title>An ancient pathway combining carbon dioxide fixation with the generation and utilization of a sodium ion gradient for ATP synthesis.</title>
        <authorList>
            <person name="Poehlein A."/>
            <person name="Schmidt S."/>
            <person name="Kaster A.K."/>
            <person name="Goenrich M."/>
            <person name="Vollmers J."/>
            <person name="Thurmer A."/>
            <person name="Bertsch J."/>
            <person name="Schuchmann K."/>
            <person name="Voigt B."/>
            <person name="Hecker M."/>
            <person name="Daniel R."/>
            <person name="Thauer R.K."/>
            <person name="Gottschalk G."/>
            <person name="Muller V."/>
        </authorList>
    </citation>
    <scope>NUCLEOTIDE SEQUENCE [LARGE SCALE GENOMIC DNA]</scope>
    <source>
        <strain evidence="3">ATCC 29683 / DSM 1030 / JCM 2381 / KCTC 1655 / WB1</strain>
    </source>
</reference>
<evidence type="ECO:0000313" key="3">
    <source>
        <dbReference type="Proteomes" id="UP000007177"/>
    </source>
</evidence>
<protein>
    <submittedName>
        <fullName evidence="2">Uncharacterized protein</fullName>
    </submittedName>
</protein>